<gene>
    <name evidence="1" type="ORF">S01H1_74860</name>
</gene>
<proteinExistence type="predicted"/>
<sequence length="81" mass="9280">MINDGMMQNNNTKNQRVAISKENFKELVNNRQFISIVRLGRILNSILFSMNITVNTKGDTPADTRQTTTAFLYMCSLLYES</sequence>
<comment type="caution">
    <text evidence="1">The sequence shown here is derived from an EMBL/GenBank/DDBJ whole genome shotgun (WGS) entry which is preliminary data.</text>
</comment>
<organism evidence="1">
    <name type="scientific">marine sediment metagenome</name>
    <dbReference type="NCBI Taxonomy" id="412755"/>
    <lineage>
        <taxon>unclassified sequences</taxon>
        <taxon>metagenomes</taxon>
        <taxon>ecological metagenomes</taxon>
    </lineage>
</organism>
<dbReference type="AlphaFoldDB" id="X0YDB8"/>
<feature type="non-terminal residue" evidence="1">
    <location>
        <position position="81"/>
    </location>
</feature>
<reference evidence="1" key="1">
    <citation type="journal article" date="2014" name="Front. Microbiol.">
        <title>High frequency of phylogenetically diverse reductive dehalogenase-homologous genes in deep subseafloor sedimentary metagenomes.</title>
        <authorList>
            <person name="Kawai M."/>
            <person name="Futagami T."/>
            <person name="Toyoda A."/>
            <person name="Takaki Y."/>
            <person name="Nishi S."/>
            <person name="Hori S."/>
            <person name="Arai W."/>
            <person name="Tsubouchi T."/>
            <person name="Morono Y."/>
            <person name="Uchiyama I."/>
            <person name="Ito T."/>
            <person name="Fujiyama A."/>
            <person name="Inagaki F."/>
            <person name="Takami H."/>
        </authorList>
    </citation>
    <scope>NUCLEOTIDE SEQUENCE</scope>
    <source>
        <strain evidence="1">Expedition CK06-06</strain>
    </source>
</reference>
<dbReference type="EMBL" id="BARS01050105">
    <property type="protein sequence ID" value="GAG45267.1"/>
    <property type="molecule type" value="Genomic_DNA"/>
</dbReference>
<accession>X0YDB8</accession>
<protein>
    <submittedName>
        <fullName evidence="1">Uncharacterized protein</fullName>
    </submittedName>
</protein>
<name>X0YDB8_9ZZZZ</name>
<evidence type="ECO:0000313" key="1">
    <source>
        <dbReference type="EMBL" id="GAG45267.1"/>
    </source>
</evidence>